<accession>A0A1T2XC80</accession>
<reference evidence="1 2" key="1">
    <citation type="submission" date="2017-01" db="EMBL/GenBank/DDBJ databases">
        <title>Genome analysis of Paenibacillus selenitrireducens ES3-24.</title>
        <authorList>
            <person name="Xu D."/>
            <person name="Yao R."/>
            <person name="Zheng S."/>
        </authorList>
    </citation>
    <scope>NUCLEOTIDE SEQUENCE [LARGE SCALE GENOMIC DNA]</scope>
    <source>
        <strain evidence="1 2">ES3-24</strain>
    </source>
</reference>
<proteinExistence type="predicted"/>
<name>A0A1T2XC80_9BACL</name>
<gene>
    <name evidence="1" type="ORF">BVG16_13410</name>
</gene>
<dbReference type="AlphaFoldDB" id="A0A1T2XC80"/>
<evidence type="ECO:0000313" key="2">
    <source>
        <dbReference type="Proteomes" id="UP000190188"/>
    </source>
</evidence>
<protein>
    <submittedName>
        <fullName evidence="1">Uncharacterized protein</fullName>
    </submittedName>
</protein>
<organism evidence="1 2">
    <name type="scientific">Paenibacillus selenitireducens</name>
    <dbReference type="NCBI Taxonomy" id="1324314"/>
    <lineage>
        <taxon>Bacteria</taxon>
        <taxon>Bacillati</taxon>
        <taxon>Bacillota</taxon>
        <taxon>Bacilli</taxon>
        <taxon>Bacillales</taxon>
        <taxon>Paenibacillaceae</taxon>
        <taxon>Paenibacillus</taxon>
    </lineage>
</organism>
<comment type="caution">
    <text evidence="1">The sequence shown here is derived from an EMBL/GenBank/DDBJ whole genome shotgun (WGS) entry which is preliminary data.</text>
</comment>
<dbReference type="EMBL" id="MSZX01000005">
    <property type="protein sequence ID" value="OPA77450.1"/>
    <property type="molecule type" value="Genomic_DNA"/>
</dbReference>
<evidence type="ECO:0000313" key="1">
    <source>
        <dbReference type="EMBL" id="OPA77450.1"/>
    </source>
</evidence>
<sequence>MCMICKGSRVDVAFNGSMIMVGPCICQDDEDHPGARMDGPGWGDIPNNKRIHICELNERTHNNTNWRIFP</sequence>
<keyword evidence="2" id="KW-1185">Reference proteome</keyword>
<dbReference type="Proteomes" id="UP000190188">
    <property type="component" value="Unassembled WGS sequence"/>
</dbReference>
<dbReference type="STRING" id="1324314.BVG16_13410"/>